<proteinExistence type="inferred from homology"/>
<evidence type="ECO:0000256" key="10">
    <source>
        <dbReference type="SAM" id="MobiDB-lite"/>
    </source>
</evidence>
<dbReference type="InterPro" id="IPR027417">
    <property type="entry name" value="P-loop_NTPase"/>
</dbReference>
<evidence type="ECO:0000256" key="6">
    <source>
        <dbReference type="ARBA" id="ARBA00022777"/>
    </source>
</evidence>
<sequence>MSAVPPVPIPNSASTSPSTAFTSARAVFFVLSSFLALSFSHSPSTLSLPTASKSAEDASNDVIEQPEDSAGARRMVIEEQEEELLDDVGFGLTVPVGAPRPALIIVMGPASCGKSTIGLSLSKALSVPFIDGDSLHPKSNVEKMSNGTPLTDADRLPWLALIRATAERICREDWVRAGRNFAGIDAASGAVEDMAGGASIAEMAEYEFGEGWKWRNAGKDDAHHIRASLDRPAVIIACSALKKWYREILRGNVDAEPPKESDMPGAAADLAGKDFGHKALTARMDTYFVYCKGSKELLTDRISKRKNHFMGAQMLASQLATLEDPSEEPDCCIVDISKTPDECANMAVEGVVKLVKHS</sequence>
<dbReference type="EC" id="2.7.1.12" evidence="3"/>
<accession>A0A8H3TNX2</accession>
<dbReference type="EMBL" id="BLZA01000009">
    <property type="protein sequence ID" value="GHJ84530.1"/>
    <property type="molecule type" value="Genomic_DNA"/>
</dbReference>
<keyword evidence="4" id="KW-0808">Transferase</keyword>
<keyword evidence="6" id="KW-0418">Kinase</keyword>
<dbReference type="Proteomes" id="UP000620104">
    <property type="component" value="Unassembled WGS sequence"/>
</dbReference>
<name>A0A8H3TNX2_9TREE</name>
<dbReference type="GO" id="GO:0046316">
    <property type="term" value="F:gluconokinase activity"/>
    <property type="evidence" value="ECO:0007669"/>
    <property type="project" value="UniProtKB-EC"/>
</dbReference>
<dbReference type="OrthoDB" id="275177at2759"/>
<evidence type="ECO:0000313" key="12">
    <source>
        <dbReference type="Proteomes" id="UP000620104"/>
    </source>
</evidence>
<dbReference type="SUPFAM" id="SSF52540">
    <property type="entry name" value="P-loop containing nucleoside triphosphate hydrolases"/>
    <property type="match status" value="1"/>
</dbReference>
<comment type="pathway">
    <text evidence="1">Carbohydrate acid metabolism; D-gluconate degradation.</text>
</comment>
<dbReference type="PANTHER" id="PTHR43442">
    <property type="entry name" value="GLUCONOKINASE-RELATED"/>
    <property type="match status" value="1"/>
</dbReference>
<evidence type="ECO:0000256" key="9">
    <source>
        <dbReference type="ARBA" id="ARBA00048090"/>
    </source>
</evidence>
<reference evidence="11" key="1">
    <citation type="submission" date="2020-07" db="EMBL/GenBank/DDBJ databases">
        <title>Draft Genome Sequence of a Deep-Sea Yeast, Naganishia (Cryptococcus) liquefaciens strain N6.</title>
        <authorList>
            <person name="Han Y.W."/>
            <person name="Kajitani R."/>
            <person name="Morimoto H."/>
            <person name="Parhat M."/>
            <person name="Tsubouchi H."/>
            <person name="Bakenova O."/>
            <person name="Ogata M."/>
            <person name="Argunhan B."/>
            <person name="Aoki R."/>
            <person name="Kajiwara S."/>
            <person name="Itoh T."/>
            <person name="Iwasaki H."/>
        </authorList>
    </citation>
    <scope>NUCLEOTIDE SEQUENCE</scope>
    <source>
        <strain evidence="11">N6</strain>
    </source>
</reference>
<organism evidence="11 12">
    <name type="scientific">Naganishia liquefaciens</name>
    <dbReference type="NCBI Taxonomy" id="104408"/>
    <lineage>
        <taxon>Eukaryota</taxon>
        <taxon>Fungi</taxon>
        <taxon>Dikarya</taxon>
        <taxon>Basidiomycota</taxon>
        <taxon>Agaricomycotina</taxon>
        <taxon>Tremellomycetes</taxon>
        <taxon>Filobasidiales</taxon>
        <taxon>Filobasidiaceae</taxon>
        <taxon>Naganishia</taxon>
    </lineage>
</organism>
<dbReference type="CDD" id="cd02021">
    <property type="entry name" value="GntK"/>
    <property type="match status" value="1"/>
</dbReference>
<dbReference type="AlphaFoldDB" id="A0A8H3TNX2"/>
<evidence type="ECO:0000256" key="8">
    <source>
        <dbReference type="ARBA" id="ARBA00029835"/>
    </source>
</evidence>
<evidence type="ECO:0000256" key="2">
    <source>
        <dbReference type="ARBA" id="ARBA00008420"/>
    </source>
</evidence>
<dbReference type="GO" id="GO:0005737">
    <property type="term" value="C:cytoplasm"/>
    <property type="evidence" value="ECO:0007669"/>
    <property type="project" value="TreeGrafter"/>
</dbReference>
<evidence type="ECO:0000256" key="1">
    <source>
        <dbReference type="ARBA" id="ARBA00004875"/>
    </source>
</evidence>
<dbReference type="GO" id="GO:0005975">
    <property type="term" value="P:carbohydrate metabolic process"/>
    <property type="evidence" value="ECO:0007669"/>
    <property type="project" value="InterPro"/>
</dbReference>
<evidence type="ECO:0000256" key="3">
    <source>
        <dbReference type="ARBA" id="ARBA00012054"/>
    </source>
</evidence>
<dbReference type="UniPathway" id="UPA00792"/>
<keyword evidence="12" id="KW-1185">Reference proteome</keyword>
<comment type="similarity">
    <text evidence="2">Belongs to the gluconokinase GntK/GntV family.</text>
</comment>
<dbReference type="GO" id="GO:0005524">
    <property type="term" value="F:ATP binding"/>
    <property type="evidence" value="ECO:0007669"/>
    <property type="project" value="UniProtKB-KW"/>
</dbReference>
<feature type="region of interest" description="Disordered" evidence="10">
    <location>
        <begin position="48"/>
        <end position="70"/>
    </location>
</feature>
<evidence type="ECO:0000256" key="5">
    <source>
        <dbReference type="ARBA" id="ARBA00022741"/>
    </source>
</evidence>
<comment type="catalytic activity">
    <reaction evidence="9">
        <text>D-gluconate + ATP = 6-phospho-D-gluconate + ADP + H(+)</text>
        <dbReference type="Rhea" id="RHEA:19433"/>
        <dbReference type="ChEBI" id="CHEBI:15378"/>
        <dbReference type="ChEBI" id="CHEBI:18391"/>
        <dbReference type="ChEBI" id="CHEBI:30616"/>
        <dbReference type="ChEBI" id="CHEBI:58759"/>
        <dbReference type="ChEBI" id="CHEBI:456216"/>
        <dbReference type="EC" id="2.7.1.12"/>
    </reaction>
</comment>
<keyword evidence="5" id="KW-0547">Nucleotide-binding</keyword>
<keyword evidence="7" id="KW-0067">ATP-binding</keyword>
<evidence type="ECO:0000256" key="4">
    <source>
        <dbReference type="ARBA" id="ARBA00022679"/>
    </source>
</evidence>
<protein>
    <recommendedName>
        <fullName evidence="3">gluconokinase</fullName>
        <ecNumber evidence="3">2.7.1.12</ecNumber>
    </recommendedName>
    <alternativeName>
        <fullName evidence="8">Gluconate kinase</fullName>
    </alternativeName>
</protein>
<dbReference type="PANTHER" id="PTHR43442:SF3">
    <property type="entry name" value="GLUCONOKINASE-RELATED"/>
    <property type="match status" value="1"/>
</dbReference>
<evidence type="ECO:0000313" key="11">
    <source>
        <dbReference type="EMBL" id="GHJ84530.1"/>
    </source>
</evidence>
<dbReference type="InterPro" id="IPR006001">
    <property type="entry name" value="Therm_gnt_kin"/>
</dbReference>
<evidence type="ECO:0000256" key="7">
    <source>
        <dbReference type="ARBA" id="ARBA00022840"/>
    </source>
</evidence>
<comment type="caution">
    <text evidence="11">The sequence shown here is derived from an EMBL/GenBank/DDBJ whole genome shotgun (WGS) entry which is preliminary data.</text>
</comment>
<gene>
    <name evidence="11" type="ORF">NliqN6_0932</name>
</gene>
<dbReference type="Gene3D" id="3.40.50.300">
    <property type="entry name" value="P-loop containing nucleotide triphosphate hydrolases"/>
    <property type="match status" value="1"/>
</dbReference>